<name>A0A0G9MSB3_9SPHN</name>
<organism evidence="2 3">
    <name type="scientific">Aurantiacibacter gangjinensis</name>
    <dbReference type="NCBI Taxonomy" id="502682"/>
    <lineage>
        <taxon>Bacteria</taxon>
        <taxon>Pseudomonadati</taxon>
        <taxon>Pseudomonadota</taxon>
        <taxon>Alphaproteobacteria</taxon>
        <taxon>Sphingomonadales</taxon>
        <taxon>Erythrobacteraceae</taxon>
        <taxon>Aurantiacibacter</taxon>
    </lineage>
</organism>
<keyword evidence="3" id="KW-1185">Reference proteome</keyword>
<dbReference type="Proteomes" id="UP000053070">
    <property type="component" value="Unassembled WGS sequence"/>
</dbReference>
<evidence type="ECO:0000256" key="1">
    <source>
        <dbReference type="SAM" id="MobiDB-lite"/>
    </source>
</evidence>
<accession>A0A0G9MSB3</accession>
<evidence type="ECO:0000313" key="3">
    <source>
        <dbReference type="Proteomes" id="UP000053070"/>
    </source>
</evidence>
<feature type="region of interest" description="Disordered" evidence="1">
    <location>
        <begin position="48"/>
        <end position="68"/>
    </location>
</feature>
<feature type="compositionally biased region" description="Basic and acidic residues" evidence="1">
    <location>
        <begin position="1"/>
        <end position="11"/>
    </location>
</feature>
<evidence type="ECO:0008006" key="4">
    <source>
        <dbReference type="Google" id="ProtNLM"/>
    </source>
</evidence>
<dbReference type="OrthoDB" id="7173908at2"/>
<dbReference type="Pfam" id="PF06698">
    <property type="entry name" value="DUF1192"/>
    <property type="match status" value="1"/>
</dbReference>
<protein>
    <recommendedName>
        <fullName evidence="4">DUF1192 domain-containing protein</fullName>
    </recommendedName>
</protein>
<feature type="compositionally biased region" description="Basic and acidic residues" evidence="1">
    <location>
        <begin position="50"/>
        <end position="68"/>
    </location>
</feature>
<comment type="caution">
    <text evidence="2">The sequence shown here is derived from an EMBL/GenBank/DDBJ whole genome shotgun (WGS) entry which is preliminary data.</text>
</comment>
<dbReference type="PATRIC" id="fig|502682.8.peg.1747"/>
<feature type="region of interest" description="Disordered" evidence="1">
    <location>
        <begin position="1"/>
        <end position="20"/>
    </location>
</feature>
<evidence type="ECO:0000313" key="2">
    <source>
        <dbReference type="EMBL" id="KLE32203.1"/>
    </source>
</evidence>
<dbReference type="STRING" id="502682.BMF35_a0716"/>
<dbReference type="InterPro" id="IPR009579">
    <property type="entry name" value="DUF1192"/>
</dbReference>
<gene>
    <name evidence="2" type="ORF">AAW01_08550</name>
</gene>
<reference evidence="2 3" key="1">
    <citation type="submission" date="2015-04" db="EMBL/GenBank/DDBJ databases">
        <title>The draft genome sequence of Erythrobacr gangjinensis K7-2.</title>
        <authorList>
            <person name="Zhuang L."/>
            <person name="Liu Y."/>
            <person name="Shao Z."/>
        </authorList>
    </citation>
    <scope>NUCLEOTIDE SEQUENCE [LARGE SCALE GENOMIC DNA]</scope>
    <source>
        <strain evidence="2 3">K7-2</strain>
    </source>
</reference>
<proteinExistence type="predicted"/>
<sequence length="68" mass="7599">MHDDDLPRMRSDAAGQLAGENLESYSQDELMARVQLLEAEIARVKAHHAKAADHRTVADALFKPRDTD</sequence>
<dbReference type="AlphaFoldDB" id="A0A0G9MSB3"/>
<dbReference type="EMBL" id="LBHC01000002">
    <property type="protein sequence ID" value="KLE32203.1"/>
    <property type="molecule type" value="Genomic_DNA"/>
</dbReference>